<dbReference type="AlphaFoldDB" id="A0A6J5CYZ9"/>
<feature type="transmembrane region" description="Helical" evidence="8">
    <location>
        <begin position="106"/>
        <end position="123"/>
    </location>
</feature>
<dbReference type="Pfam" id="PF02743">
    <property type="entry name" value="dCache_1"/>
    <property type="match status" value="1"/>
</dbReference>
<dbReference type="RefSeq" id="WP_175224171.1">
    <property type="nucleotide sequence ID" value="NZ_CADIKH010000001.1"/>
</dbReference>
<evidence type="ECO:0000256" key="7">
    <source>
        <dbReference type="ARBA" id="ARBA00034247"/>
    </source>
</evidence>
<dbReference type="Proteomes" id="UP000494363">
    <property type="component" value="Unassembled WGS sequence"/>
</dbReference>
<proteinExistence type="predicted"/>
<dbReference type="SUPFAM" id="SSF55073">
    <property type="entry name" value="Nucleotide cyclase"/>
    <property type="match status" value="1"/>
</dbReference>
<evidence type="ECO:0000256" key="1">
    <source>
        <dbReference type="ARBA" id="ARBA00004651"/>
    </source>
</evidence>
<keyword evidence="4 8" id="KW-0812">Transmembrane</keyword>
<dbReference type="NCBIfam" id="TIGR00254">
    <property type="entry name" value="GGDEF"/>
    <property type="match status" value="1"/>
</dbReference>
<dbReference type="FunFam" id="3.30.70.270:FF:000001">
    <property type="entry name" value="Diguanylate cyclase domain protein"/>
    <property type="match status" value="1"/>
</dbReference>
<keyword evidence="5 8" id="KW-1133">Transmembrane helix</keyword>
<dbReference type="GO" id="GO:0005886">
    <property type="term" value="C:plasma membrane"/>
    <property type="evidence" value="ECO:0007669"/>
    <property type="project" value="UniProtKB-SubCell"/>
</dbReference>
<keyword evidence="6 8" id="KW-0472">Membrane</keyword>
<name>A0A6J5CYZ9_9BURK</name>
<dbReference type="CDD" id="cd18773">
    <property type="entry name" value="PDC1_HK_sensor"/>
    <property type="match status" value="1"/>
</dbReference>
<feature type="transmembrane region" description="Helical" evidence="8">
    <location>
        <begin position="205"/>
        <end position="222"/>
    </location>
</feature>
<feature type="transmembrane region" description="Helical" evidence="8">
    <location>
        <begin position="523"/>
        <end position="542"/>
    </location>
</feature>
<dbReference type="Pfam" id="PF00990">
    <property type="entry name" value="GGDEF"/>
    <property type="match status" value="1"/>
</dbReference>
<feature type="transmembrane region" description="Helical" evidence="8">
    <location>
        <begin position="160"/>
        <end position="185"/>
    </location>
</feature>
<dbReference type="InterPro" id="IPR043128">
    <property type="entry name" value="Rev_trsase/Diguanyl_cyclase"/>
</dbReference>
<feature type="domain" description="GGDEF" evidence="9">
    <location>
        <begin position="600"/>
        <end position="729"/>
    </location>
</feature>
<evidence type="ECO:0000256" key="8">
    <source>
        <dbReference type="SAM" id="Phobius"/>
    </source>
</evidence>
<sequence>MAAFMSNQLDFILFFYGLAFILLGFTCFAIARSTMGERRTAWGTLAGFGLVHGLGEWLDLCALIVGDRPAFAEMRTAVMTLSFVLLLDFARLEAIGRGLRLPGRWIHVLPVTLVALVGVAYGLTPANVAARYAIGFSGALATSLVFASQARGASGAAKRFAAFASAGFLLYAVAAGIVVPAAAFWPANIVNYGVFSSLTGLPVQLVRGLLACWLSFSIWGVFCQQIAADMSSARYTAYVRRHLAWTLVAMSAILLCGWTLTEYLGGIYRRNVQQEARADIDLLASRLAGETATVEGMVKALAGSPSVLPLLQGADARDEDAGRATLILDVASSGARQGYLLDASGAVVAASDGRTIVAGGQDRSAASYFRKSLSGQADYQFVFDAASGELDYSASYPIREPDGKVVGVAVLTKSLEAFETDLQQFDRPYFFADPQGVVVMTNRPAARLRHLWPVATGSRSPPSPIVRGSARLSDRPMLAKEVVDGNWTNVDDDRNYVRRRFVGETQWSLVILKPTREIFASRFLGIVITLLVTIMALIYMLGRGRWVQDEIETGNRIRLQQQAIELGLQASTDPLTGLYNRLMLDKTLADEIARSDRYRTPLSLILFDVDHFKRINDSYGHPVGDKVLVHLSRFVPNLLRKNDFLARWGGEEFLVLVPGVSGSMAFQAADKLRDAIGQDVFGEVGSVTCSFGVAEYEAGESAVELIARADGALYRAKANGRNQVVLAPQPGMSHAAPASANSL</sequence>
<evidence type="ECO:0000313" key="11">
    <source>
        <dbReference type="Proteomes" id="UP000494363"/>
    </source>
</evidence>
<dbReference type="InterPro" id="IPR029787">
    <property type="entry name" value="Nucleotide_cyclase"/>
</dbReference>
<feature type="transmembrane region" description="Helical" evidence="8">
    <location>
        <begin position="129"/>
        <end position="148"/>
    </location>
</feature>
<comment type="subcellular location">
    <subcellularLocation>
        <location evidence="1">Cell membrane</location>
        <topology evidence="1">Multi-pass membrane protein</topology>
    </subcellularLocation>
</comment>
<feature type="transmembrane region" description="Helical" evidence="8">
    <location>
        <begin position="43"/>
        <end position="65"/>
    </location>
</feature>
<organism evidence="10 11">
    <name type="scientific">Paraburkholderia humisilvae</name>
    <dbReference type="NCBI Taxonomy" id="627669"/>
    <lineage>
        <taxon>Bacteria</taxon>
        <taxon>Pseudomonadati</taxon>
        <taxon>Pseudomonadota</taxon>
        <taxon>Betaproteobacteria</taxon>
        <taxon>Burkholderiales</taxon>
        <taxon>Burkholderiaceae</taxon>
        <taxon>Paraburkholderia</taxon>
    </lineage>
</organism>
<dbReference type="PANTHER" id="PTHR45138:SF9">
    <property type="entry name" value="DIGUANYLATE CYCLASE DGCM-RELATED"/>
    <property type="match status" value="1"/>
</dbReference>
<gene>
    <name evidence="10" type="ORF">LMG29542_00145</name>
</gene>
<dbReference type="InterPro" id="IPR050469">
    <property type="entry name" value="Diguanylate_Cyclase"/>
</dbReference>
<feature type="transmembrane region" description="Helical" evidence="8">
    <location>
        <begin position="243"/>
        <end position="261"/>
    </location>
</feature>
<dbReference type="CDD" id="cd01949">
    <property type="entry name" value="GGDEF"/>
    <property type="match status" value="1"/>
</dbReference>
<keyword evidence="3" id="KW-1003">Cell membrane</keyword>
<reference evidence="10 11" key="1">
    <citation type="submission" date="2020-04" db="EMBL/GenBank/DDBJ databases">
        <authorList>
            <person name="De Canck E."/>
        </authorList>
    </citation>
    <scope>NUCLEOTIDE SEQUENCE [LARGE SCALE GENOMIC DNA]</scope>
    <source>
        <strain evidence="10 11">LMG 29542</strain>
    </source>
</reference>
<dbReference type="GO" id="GO:0052621">
    <property type="term" value="F:diguanylate cyclase activity"/>
    <property type="evidence" value="ECO:0007669"/>
    <property type="project" value="UniProtKB-EC"/>
</dbReference>
<comment type="catalytic activity">
    <reaction evidence="7">
        <text>2 GTP = 3',3'-c-di-GMP + 2 diphosphate</text>
        <dbReference type="Rhea" id="RHEA:24898"/>
        <dbReference type="ChEBI" id="CHEBI:33019"/>
        <dbReference type="ChEBI" id="CHEBI:37565"/>
        <dbReference type="ChEBI" id="CHEBI:58805"/>
        <dbReference type="EC" id="2.7.7.65"/>
    </reaction>
</comment>
<dbReference type="InterPro" id="IPR033479">
    <property type="entry name" value="dCache_1"/>
</dbReference>
<feature type="transmembrane region" description="Helical" evidence="8">
    <location>
        <begin position="12"/>
        <end position="31"/>
    </location>
</feature>
<dbReference type="SMART" id="SM00267">
    <property type="entry name" value="GGDEF"/>
    <property type="match status" value="1"/>
</dbReference>
<keyword evidence="11" id="KW-1185">Reference proteome</keyword>
<evidence type="ECO:0000256" key="5">
    <source>
        <dbReference type="ARBA" id="ARBA00022989"/>
    </source>
</evidence>
<evidence type="ECO:0000259" key="9">
    <source>
        <dbReference type="PROSITE" id="PS50887"/>
    </source>
</evidence>
<protein>
    <recommendedName>
        <fullName evidence="2">diguanylate cyclase</fullName>
        <ecNumber evidence="2">2.7.7.65</ecNumber>
    </recommendedName>
</protein>
<dbReference type="EC" id="2.7.7.65" evidence="2"/>
<dbReference type="Gene3D" id="3.30.70.270">
    <property type="match status" value="1"/>
</dbReference>
<dbReference type="Gene3D" id="3.30.450.20">
    <property type="entry name" value="PAS domain"/>
    <property type="match status" value="1"/>
</dbReference>
<evidence type="ECO:0000313" key="10">
    <source>
        <dbReference type="EMBL" id="CAB3746184.1"/>
    </source>
</evidence>
<dbReference type="EMBL" id="CADIKH010000001">
    <property type="protein sequence ID" value="CAB3746184.1"/>
    <property type="molecule type" value="Genomic_DNA"/>
</dbReference>
<evidence type="ECO:0000256" key="6">
    <source>
        <dbReference type="ARBA" id="ARBA00023136"/>
    </source>
</evidence>
<evidence type="ECO:0000256" key="2">
    <source>
        <dbReference type="ARBA" id="ARBA00012528"/>
    </source>
</evidence>
<dbReference type="PANTHER" id="PTHR45138">
    <property type="entry name" value="REGULATORY COMPONENTS OF SENSORY TRANSDUCTION SYSTEM"/>
    <property type="match status" value="1"/>
</dbReference>
<evidence type="ECO:0000256" key="3">
    <source>
        <dbReference type="ARBA" id="ARBA00022475"/>
    </source>
</evidence>
<evidence type="ECO:0000256" key="4">
    <source>
        <dbReference type="ARBA" id="ARBA00022692"/>
    </source>
</evidence>
<accession>A0A6J5CYZ9</accession>
<dbReference type="PROSITE" id="PS50887">
    <property type="entry name" value="GGDEF"/>
    <property type="match status" value="1"/>
</dbReference>
<dbReference type="InterPro" id="IPR000160">
    <property type="entry name" value="GGDEF_dom"/>
</dbReference>